<dbReference type="PANTHER" id="PTHR28360">
    <property type="entry name" value="DYNACTIN SUBUNIT 3"/>
    <property type="match status" value="1"/>
</dbReference>
<dbReference type="GO" id="GO:0061640">
    <property type="term" value="P:cytoskeleton-dependent cytokinesis"/>
    <property type="evidence" value="ECO:0007669"/>
    <property type="project" value="InterPro"/>
</dbReference>
<evidence type="ECO:0000313" key="2">
    <source>
        <dbReference type="EMBL" id="GBE86254.1"/>
    </source>
</evidence>
<dbReference type="InterPro" id="IPR009991">
    <property type="entry name" value="DCTN3"/>
</dbReference>
<evidence type="ECO:0000313" key="3">
    <source>
        <dbReference type="Proteomes" id="UP000287166"/>
    </source>
</evidence>
<feature type="region of interest" description="Disordered" evidence="1">
    <location>
        <begin position="20"/>
        <end position="41"/>
    </location>
</feature>
<organism evidence="2 3">
    <name type="scientific">Sparassis crispa</name>
    <dbReference type="NCBI Taxonomy" id="139825"/>
    <lineage>
        <taxon>Eukaryota</taxon>
        <taxon>Fungi</taxon>
        <taxon>Dikarya</taxon>
        <taxon>Basidiomycota</taxon>
        <taxon>Agaricomycotina</taxon>
        <taxon>Agaricomycetes</taxon>
        <taxon>Polyporales</taxon>
        <taxon>Sparassidaceae</taxon>
        <taxon>Sparassis</taxon>
    </lineage>
</organism>
<dbReference type="AlphaFoldDB" id="A0A401GWW2"/>
<keyword evidence="3" id="KW-1185">Reference proteome</keyword>
<accession>A0A401GWW2</accession>
<gene>
    <name evidence="2" type="ORF">SCP_0901330</name>
</gene>
<evidence type="ECO:0000256" key="1">
    <source>
        <dbReference type="SAM" id="MobiDB-lite"/>
    </source>
</evidence>
<dbReference type="GO" id="GO:0005869">
    <property type="term" value="C:dynactin complex"/>
    <property type="evidence" value="ECO:0007669"/>
    <property type="project" value="InterPro"/>
</dbReference>
<dbReference type="Proteomes" id="UP000287166">
    <property type="component" value="Unassembled WGS sequence"/>
</dbReference>
<sequence length="279" mass="30964">MASSVIGSVFLGDVQRHRLLSSSSSTPPSSPPPHISPSTMSSLYDLDLDIPEEAPKTSGPPPSVPPVLSLDLRIRWLEALLYGAQQDGRERGGAKAHELKKGETLMRRAEELQRKVDGIVQSNDGLKKFMEHYDQHAHLLTPAFALSGTLPTAAPTYENMSLSELEAFLVEMEPDIRAADRDLREISLLESKGVTGAGKLADYKILQPRLEALVQAHTEDLEKAADLEKRIAALMDRYATSVDTLSELFVAWDDAVREAEDHVAKLERDREERRRLGYE</sequence>
<dbReference type="RefSeq" id="XP_027617167.1">
    <property type="nucleotide sequence ID" value="XM_027761366.1"/>
</dbReference>
<dbReference type="STRING" id="139825.A0A401GWW2"/>
<protein>
    <submittedName>
        <fullName evidence="2">Uncharacterized protein</fullName>
    </submittedName>
</protein>
<proteinExistence type="predicted"/>
<dbReference type="EMBL" id="BFAD01000009">
    <property type="protein sequence ID" value="GBE86254.1"/>
    <property type="molecule type" value="Genomic_DNA"/>
</dbReference>
<name>A0A401GWW2_9APHY</name>
<dbReference type="Pfam" id="PF07426">
    <property type="entry name" value="Dynactin_p22"/>
    <property type="match status" value="1"/>
</dbReference>
<dbReference type="PANTHER" id="PTHR28360:SF1">
    <property type="entry name" value="DYNACTIN SUBUNIT 3"/>
    <property type="match status" value="1"/>
</dbReference>
<comment type="caution">
    <text evidence="2">The sequence shown here is derived from an EMBL/GenBank/DDBJ whole genome shotgun (WGS) entry which is preliminary data.</text>
</comment>
<dbReference type="GeneID" id="38783171"/>
<dbReference type="OrthoDB" id="16729at2759"/>
<dbReference type="InParanoid" id="A0A401GWW2"/>
<reference evidence="2 3" key="1">
    <citation type="journal article" date="2018" name="Sci. Rep.">
        <title>Genome sequence of the cauliflower mushroom Sparassis crispa (Hanabiratake) and its association with beneficial usage.</title>
        <authorList>
            <person name="Kiyama R."/>
            <person name="Furutani Y."/>
            <person name="Kawaguchi K."/>
            <person name="Nakanishi T."/>
        </authorList>
    </citation>
    <scope>NUCLEOTIDE SEQUENCE [LARGE SCALE GENOMIC DNA]</scope>
</reference>